<organism evidence="2 3">
    <name type="scientific">Microvirga brassicacearum</name>
    <dbReference type="NCBI Taxonomy" id="2580413"/>
    <lineage>
        <taxon>Bacteria</taxon>
        <taxon>Pseudomonadati</taxon>
        <taxon>Pseudomonadota</taxon>
        <taxon>Alphaproteobacteria</taxon>
        <taxon>Hyphomicrobiales</taxon>
        <taxon>Methylobacteriaceae</taxon>
        <taxon>Microvirga</taxon>
    </lineage>
</organism>
<proteinExistence type="predicted"/>
<protein>
    <submittedName>
        <fullName evidence="2">Uncharacterized protein</fullName>
    </submittedName>
</protein>
<accession>A0A5N3P8S9</accession>
<dbReference type="RefSeq" id="WP_150946004.1">
    <property type="nucleotide sequence ID" value="NZ_VCMV01000024.1"/>
</dbReference>
<comment type="caution">
    <text evidence="2">The sequence shown here is derived from an EMBL/GenBank/DDBJ whole genome shotgun (WGS) entry which is preliminary data.</text>
</comment>
<evidence type="ECO:0000313" key="2">
    <source>
        <dbReference type="EMBL" id="KAB0266133.1"/>
    </source>
</evidence>
<keyword evidence="3" id="KW-1185">Reference proteome</keyword>
<evidence type="ECO:0000256" key="1">
    <source>
        <dbReference type="SAM" id="SignalP"/>
    </source>
</evidence>
<name>A0A5N3P8S9_9HYPH</name>
<evidence type="ECO:0000313" key="3">
    <source>
        <dbReference type="Proteomes" id="UP000325684"/>
    </source>
</evidence>
<sequence>MKMYAIAVAALVVASSARAEEAFSLVGTWTGPRERISKVDGWRAGDATLVVTEQKGRTFTGYLDRTNPAGDVKENLWGAFTPNGRLMMASDEEGFYSFDLIDNNTLDYCYSEAGSSPRTVCATLARKR</sequence>
<feature type="chain" id="PRO_5024386511" evidence="1">
    <location>
        <begin position="20"/>
        <end position="128"/>
    </location>
</feature>
<dbReference type="Proteomes" id="UP000325684">
    <property type="component" value="Unassembled WGS sequence"/>
</dbReference>
<gene>
    <name evidence="2" type="ORF">FEZ63_15350</name>
</gene>
<dbReference type="AlphaFoldDB" id="A0A5N3P8S9"/>
<keyword evidence="1" id="KW-0732">Signal</keyword>
<dbReference type="EMBL" id="VCMV01000024">
    <property type="protein sequence ID" value="KAB0266133.1"/>
    <property type="molecule type" value="Genomic_DNA"/>
</dbReference>
<feature type="signal peptide" evidence="1">
    <location>
        <begin position="1"/>
        <end position="19"/>
    </location>
</feature>
<reference evidence="2 3" key="1">
    <citation type="journal article" date="2019" name="Microorganisms">
        <title>Genome Insights into the Novel Species Microvirga brassicacearum, a Rapeseed Endophyte with Biotechnological Potential.</title>
        <authorList>
            <person name="Jimenez-Gomez A."/>
            <person name="Saati-Santamaria Z."/>
            <person name="Igual J.M."/>
            <person name="Rivas R."/>
            <person name="Mateos P.F."/>
            <person name="Garcia-Fraile P."/>
        </authorList>
    </citation>
    <scope>NUCLEOTIDE SEQUENCE [LARGE SCALE GENOMIC DNA]</scope>
    <source>
        <strain evidence="2 3">CDVBN77</strain>
    </source>
</reference>
<dbReference type="OrthoDB" id="7931994at2"/>